<dbReference type="Pfam" id="PF11303">
    <property type="entry name" value="DUF3105"/>
    <property type="match status" value="1"/>
</dbReference>
<keyword evidence="2" id="KW-0812">Transmembrane</keyword>
<dbReference type="EMBL" id="JBHLUH010000052">
    <property type="protein sequence ID" value="MFC0530915.1"/>
    <property type="molecule type" value="Genomic_DNA"/>
</dbReference>
<dbReference type="RefSeq" id="WP_377254396.1">
    <property type="nucleotide sequence ID" value="NZ_JBHLUH010000052.1"/>
</dbReference>
<reference evidence="3 4" key="1">
    <citation type="submission" date="2024-09" db="EMBL/GenBank/DDBJ databases">
        <authorList>
            <person name="Sun Q."/>
            <person name="Mori K."/>
        </authorList>
    </citation>
    <scope>NUCLEOTIDE SEQUENCE [LARGE SCALE GENOMIC DNA]</scope>
    <source>
        <strain evidence="3 4">TBRC 3947</strain>
    </source>
</reference>
<keyword evidence="2" id="KW-0472">Membrane</keyword>
<evidence type="ECO:0000313" key="4">
    <source>
        <dbReference type="Proteomes" id="UP001589867"/>
    </source>
</evidence>
<evidence type="ECO:0000256" key="1">
    <source>
        <dbReference type="SAM" id="MobiDB-lite"/>
    </source>
</evidence>
<evidence type="ECO:0000313" key="3">
    <source>
        <dbReference type="EMBL" id="MFC0530915.1"/>
    </source>
</evidence>
<accession>A0ABV6M874</accession>
<sequence length="289" mass="29813">MSISTPAGDQRRPSVVSTGKKAPAGAAKSTTPAKSATTSARKSGNGGGGKGGSGPSGGKGGASGGKGGGKGPRKPITPVKVSQGRNWGPIALFVAVGVLAAGIIGYGAYAAFQGSRSWEDRAADISGIVNFRESDPQMAQGGQHQPGKIEYPVNPPAGGPHNQDWQNCMGDVYDAPIASEHAVHSLEHGAVWITYQPNLPQDQVEQLAEKVRGTEKLMLSPFEGLDKPISLQAWGYQLKVDNASDSRIDEFIKALRVNASVEGPTALCAQGITATGTEPRNLQPPQQGG</sequence>
<organism evidence="3 4">
    <name type="scientific">Phytohabitans kaempferiae</name>
    <dbReference type="NCBI Taxonomy" id="1620943"/>
    <lineage>
        <taxon>Bacteria</taxon>
        <taxon>Bacillati</taxon>
        <taxon>Actinomycetota</taxon>
        <taxon>Actinomycetes</taxon>
        <taxon>Micromonosporales</taxon>
        <taxon>Micromonosporaceae</taxon>
    </lineage>
</organism>
<protein>
    <submittedName>
        <fullName evidence="3">DUF3105 domain-containing protein</fullName>
    </submittedName>
</protein>
<evidence type="ECO:0000256" key="2">
    <source>
        <dbReference type="SAM" id="Phobius"/>
    </source>
</evidence>
<keyword evidence="2" id="KW-1133">Transmembrane helix</keyword>
<feature type="compositionally biased region" description="Low complexity" evidence="1">
    <location>
        <begin position="17"/>
        <end position="43"/>
    </location>
</feature>
<gene>
    <name evidence="3" type="ORF">ACFFIA_25045</name>
</gene>
<comment type="caution">
    <text evidence="3">The sequence shown here is derived from an EMBL/GenBank/DDBJ whole genome shotgun (WGS) entry which is preliminary data.</text>
</comment>
<feature type="transmembrane region" description="Helical" evidence="2">
    <location>
        <begin position="90"/>
        <end position="112"/>
    </location>
</feature>
<proteinExistence type="predicted"/>
<dbReference type="InterPro" id="IPR021454">
    <property type="entry name" value="DUF3105"/>
</dbReference>
<dbReference type="Proteomes" id="UP001589867">
    <property type="component" value="Unassembled WGS sequence"/>
</dbReference>
<feature type="compositionally biased region" description="Gly residues" evidence="1">
    <location>
        <begin position="44"/>
        <end position="70"/>
    </location>
</feature>
<name>A0ABV6M874_9ACTN</name>
<keyword evidence="4" id="KW-1185">Reference proteome</keyword>
<feature type="region of interest" description="Disordered" evidence="1">
    <location>
        <begin position="1"/>
        <end position="82"/>
    </location>
</feature>